<dbReference type="PANTHER" id="PTHR46111:SF2">
    <property type="entry name" value="SAM-DEPENDENT METHYLTRANSFERASE"/>
    <property type="match status" value="1"/>
</dbReference>
<keyword evidence="2" id="KW-0698">rRNA processing</keyword>
<keyword evidence="4" id="KW-0808">Transferase</keyword>
<keyword evidence="5" id="KW-0949">S-adenosyl-L-methionine</keyword>
<dbReference type="InterPro" id="IPR000878">
    <property type="entry name" value="4pyrrol_Mease"/>
</dbReference>
<dbReference type="InterPro" id="IPR035996">
    <property type="entry name" value="4pyrrol_Methylase_sf"/>
</dbReference>
<dbReference type="Pfam" id="PF00590">
    <property type="entry name" value="TP_methylase"/>
    <property type="match status" value="1"/>
</dbReference>
<name>A0ABV2ST74_9FLAO</name>
<dbReference type="GO" id="GO:0008168">
    <property type="term" value="F:methyltransferase activity"/>
    <property type="evidence" value="ECO:0007669"/>
    <property type="project" value="UniProtKB-KW"/>
</dbReference>
<organism evidence="7 8">
    <name type="scientific">Sediminicola arcticus</name>
    <dbReference type="NCBI Taxonomy" id="1574308"/>
    <lineage>
        <taxon>Bacteria</taxon>
        <taxon>Pseudomonadati</taxon>
        <taxon>Bacteroidota</taxon>
        <taxon>Flavobacteriia</taxon>
        <taxon>Flavobacteriales</taxon>
        <taxon>Flavobacteriaceae</taxon>
        <taxon>Sediminicola</taxon>
    </lineage>
</organism>
<evidence type="ECO:0000256" key="5">
    <source>
        <dbReference type="ARBA" id="ARBA00022691"/>
    </source>
</evidence>
<reference evidence="7 8" key="1">
    <citation type="submission" date="2024-07" db="EMBL/GenBank/DDBJ databases">
        <title>The genome sequence of type strain Sediminicola arcticus GDMCC 1.2805.</title>
        <authorList>
            <person name="Liu Y."/>
        </authorList>
    </citation>
    <scope>NUCLEOTIDE SEQUENCE [LARGE SCALE GENOMIC DNA]</scope>
    <source>
        <strain evidence="7 8">GDMCC 1.2805</strain>
    </source>
</reference>
<comment type="caution">
    <text evidence="7">The sequence shown here is derived from an EMBL/GenBank/DDBJ whole genome shotgun (WGS) entry which is preliminary data.</text>
</comment>
<gene>
    <name evidence="7" type="ORF">ABXZ36_06710</name>
</gene>
<dbReference type="Gene3D" id="3.40.1010.10">
    <property type="entry name" value="Cobalt-precorrin-4 Transmethylase, Domain 1"/>
    <property type="match status" value="1"/>
</dbReference>
<dbReference type="SUPFAM" id="SSF53790">
    <property type="entry name" value="Tetrapyrrole methylase"/>
    <property type="match status" value="1"/>
</dbReference>
<dbReference type="InterPro" id="IPR014777">
    <property type="entry name" value="4pyrrole_Mease_sub1"/>
</dbReference>
<keyword evidence="3 7" id="KW-0489">Methyltransferase</keyword>
<keyword evidence="8" id="KW-1185">Reference proteome</keyword>
<dbReference type="PIRSF" id="PIRSF005917">
    <property type="entry name" value="MTase_YraL"/>
    <property type="match status" value="1"/>
</dbReference>
<dbReference type="EMBL" id="JBEXAE010000003">
    <property type="protein sequence ID" value="MET6990334.1"/>
    <property type="molecule type" value="Genomic_DNA"/>
</dbReference>
<dbReference type="GO" id="GO:0032259">
    <property type="term" value="P:methylation"/>
    <property type="evidence" value="ECO:0007669"/>
    <property type="project" value="UniProtKB-KW"/>
</dbReference>
<dbReference type="Gene3D" id="3.30.950.10">
    <property type="entry name" value="Methyltransferase, Cobalt-precorrin-4 Transmethylase, Domain 2"/>
    <property type="match status" value="1"/>
</dbReference>
<evidence type="ECO:0000256" key="2">
    <source>
        <dbReference type="ARBA" id="ARBA00022552"/>
    </source>
</evidence>
<dbReference type="Proteomes" id="UP001549799">
    <property type="component" value="Unassembled WGS sequence"/>
</dbReference>
<dbReference type="RefSeq" id="WP_354614737.1">
    <property type="nucleotide sequence ID" value="NZ_JBEXAE010000003.1"/>
</dbReference>
<proteinExistence type="predicted"/>
<evidence type="ECO:0000256" key="4">
    <source>
        <dbReference type="ARBA" id="ARBA00022679"/>
    </source>
</evidence>
<keyword evidence="1" id="KW-0963">Cytoplasm</keyword>
<protein>
    <submittedName>
        <fullName evidence="7">SAM-dependent methyltransferase</fullName>
    </submittedName>
</protein>
<accession>A0ABV2ST74</accession>
<dbReference type="InterPro" id="IPR008189">
    <property type="entry name" value="rRNA_ssu_MeTfrase_I"/>
</dbReference>
<evidence type="ECO:0000256" key="1">
    <source>
        <dbReference type="ARBA" id="ARBA00022490"/>
    </source>
</evidence>
<dbReference type="CDD" id="cd11649">
    <property type="entry name" value="RsmI_like"/>
    <property type="match status" value="1"/>
</dbReference>
<feature type="domain" description="Tetrapyrrole methylase" evidence="6">
    <location>
        <begin position="31"/>
        <end position="216"/>
    </location>
</feature>
<sequence>MDSPKDIVKGKLYLIPTTLGDNEPLEVLPISIKRAIEEIDYYIVENEKTARHFIKKIYSKKSQPDLHLELLNKFTEPEAIPTFLEPCLLGQNVGIISEAGCPGIADPGAEVVRFAHQKGIQVVPLVGPSSILLALMASGMNGQSFAFNGYLPIDGSERKSALKRMEKLSRELNQSQIFIETPYRNDKLMADVLKTLSNSCMVCVACDITLSTEYIATKSVLEWQNVPLDLHKRPTIFIIQA</sequence>
<evidence type="ECO:0000256" key="3">
    <source>
        <dbReference type="ARBA" id="ARBA00022603"/>
    </source>
</evidence>
<evidence type="ECO:0000259" key="6">
    <source>
        <dbReference type="Pfam" id="PF00590"/>
    </source>
</evidence>
<evidence type="ECO:0000313" key="7">
    <source>
        <dbReference type="EMBL" id="MET6990334.1"/>
    </source>
</evidence>
<dbReference type="PANTHER" id="PTHR46111">
    <property type="entry name" value="RIBOSOMAL RNA SMALL SUBUNIT METHYLTRANSFERASE I"/>
    <property type="match status" value="1"/>
</dbReference>
<dbReference type="InterPro" id="IPR014776">
    <property type="entry name" value="4pyrrole_Mease_sub2"/>
</dbReference>
<evidence type="ECO:0000313" key="8">
    <source>
        <dbReference type="Proteomes" id="UP001549799"/>
    </source>
</evidence>